<dbReference type="Proteomes" id="UP000039217">
    <property type="component" value="Unassembled WGS sequence"/>
</dbReference>
<dbReference type="AlphaFoldDB" id="A0A655F0T0"/>
<evidence type="ECO:0000313" key="7">
    <source>
        <dbReference type="Proteomes" id="UP000048600"/>
    </source>
</evidence>
<protein>
    <submittedName>
        <fullName evidence="2">Uncharacterized protein</fullName>
    </submittedName>
</protein>
<dbReference type="EMBL" id="CHKL01000163">
    <property type="protein sequence ID" value="COW18215.1"/>
    <property type="molecule type" value="Genomic_DNA"/>
</dbReference>
<feature type="region of interest" description="Disordered" evidence="1">
    <location>
        <begin position="143"/>
        <end position="170"/>
    </location>
</feature>
<evidence type="ECO:0000313" key="6">
    <source>
        <dbReference type="Proteomes" id="UP000045842"/>
    </source>
</evidence>
<proteinExistence type="predicted"/>
<evidence type="ECO:0000313" key="2">
    <source>
        <dbReference type="EMBL" id="CNV43606.1"/>
    </source>
</evidence>
<evidence type="ECO:0000313" key="4">
    <source>
        <dbReference type="EMBL" id="COW22389.1"/>
    </source>
</evidence>
<sequence length="170" mass="17948">MASAVGVVHLGNDMAQLAVAVVAPEDAQRVEDIAENACLQQRGDTAVGDGKAASGKEGVQPVTQRAMRRTRERVSEVVVGVEPCERSQPPGQLGEVVDIHVPAVAAVCERVVHRDLSAVADRGAVDRRRQGLSQHATIASCGIAAGQSAPRRRAARRPEAAPSSWNPQPW</sequence>
<gene>
    <name evidence="2" type="ORF">ERS007661_02374</name>
    <name evidence="4" type="ORF">ERS007679_03411</name>
    <name evidence="3" type="ORF">ERS007741_01739</name>
</gene>
<evidence type="ECO:0000313" key="3">
    <source>
        <dbReference type="EMBL" id="COW18215.1"/>
    </source>
</evidence>
<name>A0A655F0T0_MYCTX</name>
<reference evidence="5 6" key="1">
    <citation type="submission" date="2015-03" db="EMBL/GenBank/DDBJ databases">
        <authorList>
            <consortium name="Pathogen Informatics"/>
        </authorList>
    </citation>
    <scope>NUCLEOTIDE SEQUENCE [LARGE SCALE GENOMIC DNA]</scope>
    <source>
        <strain evidence="2 5">D00501624</strain>
        <strain evidence="4 6">G09801536</strain>
        <strain evidence="3 7">P00601463</strain>
    </source>
</reference>
<evidence type="ECO:0000313" key="5">
    <source>
        <dbReference type="Proteomes" id="UP000039217"/>
    </source>
</evidence>
<dbReference type="EMBL" id="CSAD01000616">
    <property type="protein sequence ID" value="COW22389.1"/>
    <property type="molecule type" value="Genomic_DNA"/>
</dbReference>
<dbReference type="EMBL" id="CQQC01000822">
    <property type="protein sequence ID" value="CNV43606.1"/>
    <property type="molecule type" value="Genomic_DNA"/>
</dbReference>
<dbReference type="Proteomes" id="UP000045842">
    <property type="component" value="Unassembled WGS sequence"/>
</dbReference>
<dbReference type="Proteomes" id="UP000048600">
    <property type="component" value="Unassembled WGS sequence"/>
</dbReference>
<accession>A0A655F0T0</accession>
<evidence type="ECO:0000256" key="1">
    <source>
        <dbReference type="SAM" id="MobiDB-lite"/>
    </source>
</evidence>
<organism evidence="2 5">
    <name type="scientific">Mycobacterium tuberculosis</name>
    <dbReference type="NCBI Taxonomy" id="1773"/>
    <lineage>
        <taxon>Bacteria</taxon>
        <taxon>Bacillati</taxon>
        <taxon>Actinomycetota</taxon>
        <taxon>Actinomycetes</taxon>
        <taxon>Mycobacteriales</taxon>
        <taxon>Mycobacteriaceae</taxon>
        <taxon>Mycobacterium</taxon>
        <taxon>Mycobacterium tuberculosis complex</taxon>
    </lineage>
</organism>